<protein>
    <recommendedName>
        <fullName evidence="1">NAD(P)-binding domain-containing protein</fullName>
    </recommendedName>
</protein>
<dbReference type="GO" id="GO:0016646">
    <property type="term" value="F:oxidoreductase activity, acting on the CH-NH group of donors, NAD or NADP as acceptor"/>
    <property type="evidence" value="ECO:0007669"/>
    <property type="project" value="TreeGrafter"/>
</dbReference>
<evidence type="ECO:0000313" key="2">
    <source>
        <dbReference type="EMBL" id="KGP90013.1"/>
    </source>
</evidence>
<dbReference type="AlphaFoldDB" id="A0A0A2UTD2"/>
<evidence type="ECO:0000259" key="1">
    <source>
        <dbReference type="Pfam" id="PF13460"/>
    </source>
</evidence>
<organism evidence="2 3">
    <name type="scientific">Pontibacillus chungwhensis BH030062</name>
    <dbReference type="NCBI Taxonomy" id="1385513"/>
    <lineage>
        <taxon>Bacteria</taxon>
        <taxon>Bacillati</taxon>
        <taxon>Bacillota</taxon>
        <taxon>Bacilli</taxon>
        <taxon>Bacillales</taxon>
        <taxon>Bacillaceae</taxon>
        <taxon>Pontibacillus</taxon>
    </lineage>
</organism>
<dbReference type="SUPFAM" id="SSF51735">
    <property type="entry name" value="NAD(P)-binding Rossmann-fold domains"/>
    <property type="match status" value="1"/>
</dbReference>
<sequence length="206" mass="22902">MKIAVFGGTGRVGSSFIRMALDQGHTIQALVRDRDKADDLISKATHIIGDVTQEEDIRATINGCDLVFSSIGTDKTTTLSESMPLIRKVMEKQGITRLVTIGTAGILNSRYEEGKYRFQSSESKRTKTFAAEEHLKAYLELQSSALHWTIVCPTYLPDGEEVGGVRYEIDFLPKEGKKISTNDTARFAFEILDPPSFSKKRVGICY</sequence>
<name>A0A0A2UTD2_9BACI</name>
<keyword evidence="3" id="KW-1185">Reference proteome</keyword>
<dbReference type="Proteomes" id="UP000030153">
    <property type="component" value="Unassembled WGS sequence"/>
</dbReference>
<feature type="domain" description="NAD(P)-binding" evidence="1">
    <location>
        <begin position="7"/>
        <end position="193"/>
    </location>
</feature>
<proteinExistence type="predicted"/>
<dbReference type="EMBL" id="AVBG01000017">
    <property type="protein sequence ID" value="KGP90013.1"/>
    <property type="molecule type" value="Genomic_DNA"/>
</dbReference>
<dbReference type="PANTHER" id="PTHR43355:SF2">
    <property type="entry name" value="FLAVIN REDUCTASE (NADPH)"/>
    <property type="match status" value="1"/>
</dbReference>
<comment type="caution">
    <text evidence="2">The sequence shown here is derived from an EMBL/GenBank/DDBJ whole genome shotgun (WGS) entry which is preliminary data.</text>
</comment>
<evidence type="ECO:0000313" key="3">
    <source>
        <dbReference type="Proteomes" id="UP000030153"/>
    </source>
</evidence>
<dbReference type="Gene3D" id="3.40.50.720">
    <property type="entry name" value="NAD(P)-binding Rossmann-like Domain"/>
    <property type="match status" value="1"/>
</dbReference>
<accession>A0A0A2UTD2</accession>
<dbReference type="InterPro" id="IPR016040">
    <property type="entry name" value="NAD(P)-bd_dom"/>
</dbReference>
<dbReference type="RefSeq" id="WP_036786791.1">
    <property type="nucleotide sequence ID" value="NZ_AVBG01000017.1"/>
</dbReference>
<dbReference type="OrthoDB" id="9785372at2"/>
<dbReference type="PANTHER" id="PTHR43355">
    <property type="entry name" value="FLAVIN REDUCTASE (NADPH)"/>
    <property type="match status" value="1"/>
</dbReference>
<gene>
    <name evidence="2" type="ORF">N780_07235</name>
</gene>
<reference evidence="2 3" key="1">
    <citation type="submission" date="2013-08" db="EMBL/GenBank/DDBJ databases">
        <title>Genome of Pontibacillus chungwhensis.</title>
        <authorList>
            <person name="Wang Q."/>
            <person name="Wang G."/>
        </authorList>
    </citation>
    <scope>NUCLEOTIDE SEQUENCE [LARGE SCALE GENOMIC DNA]</scope>
    <source>
        <strain evidence="2 3">BH030062</strain>
    </source>
</reference>
<dbReference type="InterPro" id="IPR051606">
    <property type="entry name" value="Polyketide_Oxido-like"/>
</dbReference>
<dbReference type="InterPro" id="IPR036291">
    <property type="entry name" value="NAD(P)-bd_dom_sf"/>
</dbReference>
<dbReference type="Pfam" id="PF13460">
    <property type="entry name" value="NAD_binding_10"/>
    <property type="match status" value="1"/>
</dbReference>
<dbReference type="STRING" id="1385513.N780_07235"/>
<dbReference type="eggNOG" id="COG0702">
    <property type="taxonomic scope" value="Bacteria"/>
</dbReference>